<dbReference type="GeneID" id="30144745"/>
<evidence type="ECO:0000313" key="2">
    <source>
        <dbReference type="EMBL" id="ODQ76936.1"/>
    </source>
</evidence>
<dbReference type="RefSeq" id="XP_018982264.1">
    <property type="nucleotide sequence ID" value="XM_019126891.1"/>
</dbReference>
<feature type="compositionally biased region" description="Polar residues" evidence="1">
    <location>
        <begin position="590"/>
        <end position="610"/>
    </location>
</feature>
<protein>
    <recommendedName>
        <fullName evidence="4">Ketopantoate reductase C-terminal domain-containing protein</fullName>
    </recommendedName>
</protein>
<dbReference type="OrthoDB" id="4068630at2759"/>
<feature type="region of interest" description="Disordered" evidence="1">
    <location>
        <begin position="572"/>
        <end position="610"/>
    </location>
</feature>
<dbReference type="InterPro" id="IPR051402">
    <property type="entry name" value="KPR-Related"/>
</dbReference>
<dbReference type="GO" id="GO:0005737">
    <property type="term" value="C:cytoplasm"/>
    <property type="evidence" value="ECO:0007669"/>
    <property type="project" value="TreeGrafter"/>
</dbReference>
<dbReference type="PANTHER" id="PTHR21708:SF34">
    <property type="entry name" value="OUTER SPORE WALL PROTEIN 2"/>
    <property type="match status" value="1"/>
</dbReference>
<accession>A0A1E3QGW6</accession>
<reference evidence="3" key="1">
    <citation type="submission" date="2016-05" db="EMBL/GenBank/DDBJ databases">
        <title>Comparative genomics of biotechnologically important yeasts.</title>
        <authorList>
            <consortium name="DOE Joint Genome Institute"/>
            <person name="Riley R."/>
            <person name="Haridas S."/>
            <person name="Wolfe K.H."/>
            <person name="Lopes M.R."/>
            <person name="Hittinger C.T."/>
            <person name="Goker M."/>
            <person name="Salamov A."/>
            <person name="Wisecaver J."/>
            <person name="Long T.M."/>
            <person name="Aerts A.L."/>
            <person name="Barry K."/>
            <person name="Choi C."/>
            <person name="Clum A."/>
            <person name="Coughlan A.Y."/>
            <person name="Deshpande S."/>
            <person name="Douglass A.P."/>
            <person name="Hanson S.J."/>
            <person name="Klenk H.-P."/>
            <person name="Labutti K."/>
            <person name="Lapidus A."/>
            <person name="Lindquist E."/>
            <person name="Lipzen A."/>
            <person name="Meier-Kolthoff J.P."/>
            <person name="Ohm R.A."/>
            <person name="Otillar R.P."/>
            <person name="Pangilinan J."/>
            <person name="Peng Y."/>
            <person name="Rokas A."/>
            <person name="Rosa C.A."/>
            <person name="Scheuner C."/>
            <person name="Sibirny A.A."/>
            <person name="Slot J.C."/>
            <person name="Stielow J.B."/>
            <person name="Sun H."/>
            <person name="Kurtzman C.P."/>
            <person name="Blackwell M."/>
            <person name="Grigoriev I.V."/>
            <person name="Jeffries T.W."/>
        </authorList>
    </citation>
    <scope>NUCLEOTIDE SEQUENCE [LARGE SCALE GENOMIC DNA]</scope>
    <source>
        <strain evidence="3">NRRL Y-12698</strain>
    </source>
</reference>
<evidence type="ECO:0008006" key="4">
    <source>
        <dbReference type="Google" id="ProtNLM"/>
    </source>
</evidence>
<dbReference type="PANTHER" id="PTHR21708">
    <property type="entry name" value="PROBABLE 2-DEHYDROPANTOATE 2-REDUCTASE"/>
    <property type="match status" value="1"/>
</dbReference>
<dbReference type="STRING" id="984486.A0A1E3QGW6"/>
<dbReference type="AlphaFoldDB" id="A0A1E3QGW6"/>
<gene>
    <name evidence="2" type="ORF">BABINDRAFT_117244</name>
</gene>
<sequence length="661" mass="72554">MNFLIIGESATAQFLSWRLTIAGKQVFVVSDHSLPDGSISWNSTRFGGQSVYRPTQVAATFEDMSVRLKNAKCHVDIAILSANTNAELGPACVSIRPFLTKDSLVLFDTSALVAIESKISQSFGLCPVLGISSALQARRIGRGVYFMLSEDVTTVIGFSGPVDLAPKHTNEHLKGKSATGKRIMQMVKDLESVGVGPVSLLPFTKDNNPLLTHTWHEIVHKVCFEMMAVVFEQPDLNILMQSPVHHDIILRLQNELLQLARKMDLEGFPEPTMPLSGQFLEAQVRKFIRLYPAQKHPQNGELGLPPHAMSCPSYFSMVHGHALNLPLTIHTVLALAERLNVPTHTLLDMLAMLLRILELSSGVDAQGTSKKSELFQRIPTSQLGPPLEKFSSPSQDSSMEDLRSLLVGTEVLIFGEDGNYIKPDSVAVPHPNPPIQFSNSGFNGQPPSMPTEQLNSLTAFQKHQIFMMQTLQIQQKQMMDSFQRMGKSPIVGTQSLRGIPQRVKSRVPRDAYKVKGTSEKRIYDSFSSSFQDSSRYGVVDSVANIQRSRDRGSPSLYSNYGSPSLHSARFFSGHVRGSSTPDPSQLGVVSATNDSISATEPQPSSRTLSSRLNSIISGGNMTTPQAAYETPFSSTSSIIDEEDISTLLKKEKLQKATTEGK</sequence>
<name>A0A1E3QGW6_9ASCO</name>
<dbReference type="Proteomes" id="UP000094336">
    <property type="component" value="Unassembled WGS sequence"/>
</dbReference>
<proteinExistence type="predicted"/>
<evidence type="ECO:0000256" key="1">
    <source>
        <dbReference type="SAM" id="MobiDB-lite"/>
    </source>
</evidence>
<evidence type="ECO:0000313" key="3">
    <source>
        <dbReference type="Proteomes" id="UP000094336"/>
    </source>
</evidence>
<organism evidence="2 3">
    <name type="scientific">Babjeviella inositovora NRRL Y-12698</name>
    <dbReference type="NCBI Taxonomy" id="984486"/>
    <lineage>
        <taxon>Eukaryota</taxon>
        <taxon>Fungi</taxon>
        <taxon>Dikarya</taxon>
        <taxon>Ascomycota</taxon>
        <taxon>Saccharomycotina</taxon>
        <taxon>Pichiomycetes</taxon>
        <taxon>Serinales incertae sedis</taxon>
        <taxon>Babjeviella</taxon>
    </lineage>
</organism>
<dbReference type="EMBL" id="KV454445">
    <property type="protein sequence ID" value="ODQ76936.1"/>
    <property type="molecule type" value="Genomic_DNA"/>
</dbReference>
<keyword evidence="3" id="KW-1185">Reference proteome</keyword>